<comment type="caution">
    <text evidence="2">The sequence shown here is derived from an EMBL/GenBank/DDBJ whole genome shotgun (WGS) entry which is preliminary data.</text>
</comment>
<protein>
    <recommendedName>
        <fullName evidence="1">Alpha/beta hydrolase domain-containing protein</fullName>
    </recommendedName>
</protein>
<name>W4LKD7_ENTF1</name>
<dbReference type="PATRIC" id="fig|1429438.4.peg.3644"/>
<sequence>MKRTFIDWTKTWNRIVVIGLAVGLVAATAEARITRIAIEAVEPVAGVENYEQITGKAFGEVDPGSRLNAMIQDIELAPRNEQGRVEYAMDFRIRRPVSGGNGILFYEVVNRGRALSDFTFGGLTLERGYTVVESGWQGDLLANPGRFTFDAPVATRDGAEITGTMRTEYAVNAPTNTLHLSSRSSPEPAHTSYETVDVNDAEATLTRRVREAEPREAIPREDWAFADCSETPFPGVPSTTRICLRNGFHPNFIYELLYTAKNPLVLGLGFAATRDLISFLRHADADDEGTPNPVANTIHTGLMHGSSQSGRFVRTFLHLGFNEGEDGRQVFDGMNPNIAAGRVALNIRFGQPGRSFGQHTEHLFPSYEPPLPWTRSDDQVAGTAAWFLMRCRMTETCPKIMSTVTSSEYWRARASLNTTDAEGRQDLPLPPDVRMYLFSSTPHVPPPFFADLGFCQLPPNEHNYFPYMRALLMALEQWVVDDVQPPESEIPTLQDQTLTTSDQASIGWPDIPNVTYTGLINGLTLLDFGPAFDHTNESGIITEPPRVLEGRDYRVLVPRVDTDGNEIAGIRSTTIQAPLGTYMGWALRREGFAEGEMCGFQGSFVPFVETQAERMQSGDPRLSLEERYGDHAGYVQAVRGAAEQLVEQRFLLPQDAEELIAQAEASDVLR</sequence>
<feature type="domain" description="Alpha/beta hydrolase" evidence="1">
    <location>
        <begin position="196"/>
        <end position="661"/>
    </location>
</feature>
<evidence type="ECO:0000313" key="3">
    <source>
        <dbReference type="Proteomes" id="UP000019141"/>
    </source>
</evidence>
<evidence type="ECO:0000313" key="2">
    <source>
        <dbReference type="EMBL" id="ETW98447.1"/>
    </source>
</evidence>
<reference evidence="2 3" key="1">
    <citation type="journal article" date="2014" name="Nature">
        <title>An environmental bacterial taxon with a large and distinct metabolic repertoire.</title>
        <authorList>
            <person name="Wilson M.C."/>
            <person name="Mori T."/>
            <person name="Ruckert C."/>
            <person name="Uria A.R."/>
            <person name="Helf M.J."/>
            <person name="Takada K."/>
            <person name="Gernert C."/>
            <person name="Steffens U.A."/>
            <person name="Heycke N."/>
            <person name="Schmitt S."/>
            <person name="Rinke C."/>
            <person name="Helfrich E.J."/>
            <person name="Brachmann A.O."/>
            <person name="Gurgui C."/>
            <person name="Wakimoto T."/>
            <person name="Kracht M."/>
            <person name="Crusemann M."/>
            <person name="Hentschel U."/>
            <person name="Abe I."/>
            <person name="Matsunaga S."/>
            <person name="Kalinowski J."/>
            <person name="Takeyama H."/>
            <person name="Piel J."/>
        </authorList>
    </citation>
    <scope>NUCLEOTIDE SEQUENCE [LARGE SCALE GENOMIC DNA]</scope>
    <source>
        <strain evidence="3">TSY1</strain>
    </source>
</reference>
<dbReference type="AlphaFoldDB" id="W4LKD7"/>
<gene>
    <name evidence="2" type="ORF">ETSY1_18670</name>
</gene>
<dbReference type="HOGENOM" id="CLU_025858_0_0_7"/>
<dbReference type="Proteomes" id="UP000019141">
    <property type="component" value="Unassembled WGS sequence"/>
</dbReference>
<organism evidence="2 3">
    <name type="scientific">Entotheonella factor</name>
    <dbReference type="NCBI Taxonomy" id="1429438"/>
    <lineage>
        <taxon>Bacteria</taxon>
        <taxon>Pseudomonadati</taxon>
        <taxon>Nitrospinota/Tectimicrobiota group</taxon>
        <taxon>Candidatus Tectimicrobiota</taxon>
        <taxon>Candidatus Entotheonellia</taxon>
        <taxon>Candidatus Entotheonellales</taxon>
        <taxon>Candidatus Entotheonellaceae</taxon>
        <taxon>Candidatus Entotheonella</taxon>
    </lineage>
</organism>
<dbReference type="Pfam" id="PF20091">
    <property type="entry name" value="Abhydrolase_10"/>
    <property type="match status" value="1"/>
</dbReference>
<proteinExistence type="predicted"/>
<keyword evidence="3" id="KW-1185">Reference proteome</keyword>
<dbReference type="EMBL" id="AZHW01000554">
    <property type="protein sequence ID" value="ETW98447.1"/>
    <property type="molecule type" value="Genomic_DNA"/>
</dbReference>
<evidence type="ECO:0000259" key="1">
    <source>
        <dbReference type="Pfam" id="PF20091"/>
    </source>
</evidence>
<dbReference type="InterPro" id="IPR045394">
    <property type="entry name" value="Abhydrolase_dom"/>
</dbReference>
<accession>W4LKD7</accession>